<keyword evidence="6 7" id="KW-0472">Membrane</keyword>
<dbReference type="Gene3D" id="1.10.3720.10">
    <property type="entry name" value="MetI-like"/>
    <property type="match status" value="1"/>
</dbReference>
<evidence type="ECO:0000259" key="8">
    <source>
        <dbReference type="PROSITE" id="PS50928"/>
    </source>
</evidence>
<dbReference type="InterPro" id="IPR051393">
    <property type="entry name" value="ABC_transporter_permease"/>
</dbReference>
<dbReference type="Proteomes" id="UP000095003">
    <property type="component" value="Unassembled WGS sequence"/>
</dbReference>
<reference evidence="12 15" key="2">
    <citation type="submission" date="2016-08" db="EMBL/GenBank/DDBJ databases">
        <title>Characterization of Isolates of Eisenbergiella tayi Derived from Blood Cultures, Using Whole Genome Sequencing.</title>
        <authorList>
            <person name="Bernier A.-M."/>
            <person name="Burdz T."/>
            <person name="Wiebe D."/>
            <person name="Bernard K."/>
        </authorList>
    </citation>
    <scope>NUCLEOTIDE SEQUENCE [LARGE SCALE GENOMIC DNA]</scope>
    <source>
        <strain evidence="12 15">NML120146</strain>
    </source>
</reference>
<reference evidence="13 16" key="1">
    <citation type="submission" date="2016-07" db="EMBL/GenBank/DDBJ databases">
        <title>Characterization of isolates of Eisenbergiella tayi derived from blood cultures, using whole genome sequencing.</title>
        <authorList>
            <person name="Burdz T."/>
            <person name="Wiebe D."/>
            <person name="Huynh C."/>
            <person name="Bernard K."/>
        </authorList>
    </citation>
    <scope>NUCLEOTIDE SEQUENCE [LARGE SCALE GENOMIC DNA]</scope>
    <source>
        <strain evidence="9 13">NML 110608</strain>
        <strain evidence="10 16">NML 120489</strain>
    </source>
</reference>
<feature type="transmembrane region" description="Helical" evidence="7">
    <location>
        <begin position="109"/>
        <end position="127"/>
    </location>
</feature>
<feature type="transmembrane region" description="Helical" evidence="7">
    <location>
        <begin position="270"/>
        <end position="290"/>
    </location>
</feature>
<dbReference type="PATRIC" id="fig|1432052.3.peg.1498"/>
<evidence type="ECO:0000313" key="12">
    <source>
        <dbReference type="EMBL" id="ODR59279.1"/>
    </source>
</evidence>
<evidence type="ECO:0000256" key="2">
    <source>
        <dbReference type="ARBA" id="ARBA00022448"/>
    </source>
</evidence>
<dbReference type="Pfam" id="PF00528">
    <property type="entry name" value="BPD_transp_1"/>
    <property type="match status" value="1"/>
</dbReference>
<dbReference type="CDD" id="cd06261">
    <property type="entry name" value="TM_PBP2"/>
    <property type="match status" value="1"/>
</dbReference>
<reference evidence="11 14" key="3">
    <citation type="submission" date="2016-08" db="EMBL/GenBank/DDBJ databases">
        <authorList>
            <person name="Seilhamer J.J."/>
        </authorList>
    </citation>
    <scope>NUCLEOTIDE SEQUENCE [LARGE SCALE GENOMIC DNA]</scope>
    <source>
        <strain evidence="11 14">NML150140-1</strain>
    </source>
</reference>
<comment type="similarity">
    <text evidence="7">Belongs to the binding-protein-dependent transport system permease family.</text>
</comment>
<evidence type="ECO:0000313" key="15">
    <source>
        <dbReference type="Proteomes" id="UP000094869"/>
    </source>
</evidence>
<feature type="domain" description="ABC transmembrane type-1" evidence="8">
    <location>
        <begin position="67"/>
        <end position="286"/>
    </location>
</feature>
<keyword evidence="2 7" id="KW-0813">Transport</keyword>
<dbReference type="Proteomes" id="UP000094869">
    <property type="component" value="Unassembled WGS sequence"/>
</dbReference>
<dbReference type="PROSITE" id="PS50928">
    <property type="entry name" value="ABC_TM1"/>
    <property type="match status" value="1"/>
</dbReference>
<accession>A0A1E3AY74</accession>
<dbReference type="PANTHER" id="PTHR30193:SF37">
    <property type="entry name" value="INNER MEMBRANE ABC TRANSPORTER PERMEASE PROTEIN YCJO"/>
    <property type="match status" value="1"/>
</dbReference>
<keyword evidence="15" id="KW-1185">Reference proteome</keyword>
<evidence type="ECO:0000256" key="1">
    <source>
        <dbReference type="ARBA" id="ARBA00004651"/>
    </source>
</evidence>
<comment type="subcellular location">
    <subcellularLocation>
        <location evidence="1 7">Cell membrane</location>
        <topology evidence="1 7">Multi-pass membrane protein</topology>
    </subcellularLocation>
</comment>
<dbReference type="Proteomes" id="UP000094271">
    <property type="component" value="Unassembled WGS sequence"/>
</dbReference>
<keyword evidence="3" id="KW-1003">Cell membrane</keyword>
<dbReference type="PANTHER" id="PTHR30193">
    <property type="entry name" value="ABC TRANSPORTER PERMEASE PROTEIN"/>
    <property type="match status" value="1"/>
</dbReference>
<dbReference type="InterPro" id="IPR035906">
    <property type="entry name" value="MetI-like_sf"/>
</dbReference>
<evidence type="ECO:0000256" key="5">
    <source>
        <dbReference type="ARBA" id="ARBA00022989"/>
    </source>
</evidence>
<dbReference type="EMBL" id="MCGH01000002">
    <property type="protein sequence ID" value="ODM05359.1"/>
    <property type="molecule type" value="Genomic_DNA"/>
</dbReference>
<evidence type="ECO:0000256" key="4">
    <source>
        <dbReference type="ARBA" id="ARBA00022692"/>
    </source>
</evidence>
<dbReference type="Proteomes" id="UP000094067">
    <property type="component" value="Unassembled WGS sequence"/>
</dbReference>
<dbReference type="EMBL" id="MEHD01000015">
    <property type="protein sequence ID" value="ODR59279.1"/>
    <property type="molecule type" value="Genomic_DNA"/>
</dbReference>
<evidence type="ECO:0000313" key="14">
    <source>
        <dbReference type="Proteomes" id="UP000094271"/>
    </source>
</evidence>
<dbReference type="GeneID" id="93299859"/>
<evidence type="ECO:0000313" key="13">
    <source>
        <dbReference type="Proteomes" id="UP000094067"/>
    </source>
</evidence>
<dbReference type="EMBL" id="MEHA01000006">
    <property type="protein sequence ID" value="ODR52454.1"/>
    <property type="molecule type" value="Genomic_DNA"/>
</dbReference>
<proteinExistence type="inferred from homology"/>
<evidence type="ECO:0000313" key="10">
    <source>
        <dbReference type="EMBL" id="ODM13653.1"/>
    </source>
</evidence>
<keyword evidence="5 7" id="KW-1133">Transmembrane helix</keyword>
<dbReference type="GO" id="GO:0005886">
    <property type="term" value="C:plasma membrane"/>
    <property type="evidence" value="ECO:0007669"/>
    <property type="project" value="UniProtKB-SubCell"/>
</dbReference>
<feature type="transmembrane region" description="Helical" evidence="7">
    <location>
        <begin position="71"/>
        <end position="97"/>
    </location>
</feature>
<evidence type="ECO:0000313" key="11">
    <source>
        <dbReference type="EMBL" id="ODR52454.1"/>
    </source>
</evidence>
<dbReference type="GO" id="GO:0055085">
    <property type="term" value="P:transmembrane transport"/>
    <property type="evidence" value="ECO:0007669"/>
    <property type="project" value="InterPro"/>
</dbReference>
<protein>
    <submittedName>
        <fullName evidence="10">Lactose transport system permease protein LacF</fullName>
    </submittedName>
</protein>
<dbReference type="OrthoDB" id="9787541at2"/>
<dbReference type="AlphaFoldDB" id="A0A1E3AY74"/>
<dbReference type="InterPro" id="IPR000515">
    <property type="entry name" value="MetI-like"/>
</dbReference>
<comment type="caution">
    <text evidence="10">The sequence shown here is derived from an EMBL/GenBank/DDBJ whole genome shotgun (WGS) entry which is preliminary data.</text>
</comment>
<feature type="transmembrane region" description="Helical" evidence="7">
    <location>
        <begin position="12"/>
        <end position="35"/>
    </location>
</feature>
<evidence type="ECO:0000256" key="3">
    <source>
        <dbReference type="ARBA" id="ARBA00022475"/>
    </source>
</evidence>
<dbReference type="RefSeq" id="WP_044965487.1">
    <property type="nucleotide sequence ID" value="NZ_DBFYTW010000324.1"/>
</dbReference>
<dbReference type="EMBL" id="MCGI01000001">
    <property type="protein sequence ID" value="ODM13653.1"/>
    <property type="molecule type" value="Genomic_DNA"/>
</dbReference>
<sequence>MKRKRKISWPIIFILPFFITYFIFNLFPILFSFYISLTKWKGFGPMEFIGFRNYASLLKDTAFYRSLLNSIILVLEAMIPIQTLGLIVALLLNYGFIKWGNSYVRNAMFLPYVTAPIAIGIIFSTMLDQNFGIVNVMLRQWGIISSNIDWLHNSAIAKPLVAFITNWRYIGYVAIIYLSGLQGISSEIYDAAKVDGASSPKAIIYVILPIMKPIIVFQTTIGIIGCLKIFEEPLMLFGDYKGGVGNAAQTMNMKFLDTAFVSGQSGYGAATGYAMFVVILIFSFLYFSIINRNKEE</sequence>
<name>A0A1E3AY74_9FIRM</name>
<gene>
    <name evidence="10" type="primary">lacF_9</name>
    <name evidence="9" type="synonym">lacF_13</name>
    <name evidence="10" type="ORF">BEH84_01369</name>
    <name evidence="11" type="ORF">BEI59_10460</name>
    <name evidence="9" type="ORF">BEI61_01247</name>
    <name evidence="12" type="ORF">BEI63_07125</name>
</gene>
<feature type="transmembrane region" description="Helical" evidence="7">
    <location>
        <begin position="169"/>
        <end position="190"/>
    </location>
</feature>
<evidence type="ECO:0000256" key="6">
    <source>
        <dbReference type="ARBA" id="ARBA00023136"/>
    </source>
</evidence>
<feature type="transmembrane region" description="Helical" evidence="7">
    <location>
        <begin position="202"/>
        <end position="230"/>
    </location>
</feature>
<evidence type="ECO:0000256" key="7">
    <source>
        <dbReference type="RuleBase" id="RU363032"/>
    </source>
</evidence>
<organism evidence="10 16">
    <name type="scientific">Eisenbergiella tayi</name>
    <dbReference type="NCBI Taxonomy" id="1432052"/>
    <lineage>
        <taxon>Bacteria</taxon>
        <taxon>Bacillati</taxon>
        <taxon>Bacillota</taxon>
        <taxon>Clostridia</taxon>
        <taxon>Lachnospirales</taxon>
        <taxon>Lachnospiraceae</taxon>
        <taxon>Eisenbergiella</taxon>
    </lineage>
</organism>
<evidence type="ECO:0000313" key="16">
    <source>
        <dbReference type="Proteomes" id="UP000095003"/>
    </source>
</evidence>
<keyword evidence="4 7" id="KW-0812">Transmembrane</keyword>
<evidence type="ECO:0000313" key="9">
    <source>
        <dbReference type="EMBL" id="ODM05359.1"/>
    </source>
</evidence>
<dbReference type="SUPFAM" id="SSF161098">
    <property type="entry name" value="MetI-like"/>
    <property type="match status" value="1"/>
</dbReference>